<comment type="similarity">
    <text evidence="5">Belongs to the bacterial solute-binding protein 9 family.</text>
</comment>
<dbReference type="PANTHER" id="PTHR42953">
    <property type="entry name" value="HIGH-AFFINITY ZINC UPTAKE SYSTEM PROTEIN ZNUA-RELATED"/>
    <property type="match status" value="1"/>
</dbReference>
<reference evidence="9" key="1">
    <citation type="journal article" date="2019" name="Int. J. Syst. Evol. Microbiol.">
        <title>The Global Catalogue of Microorganisms (GCM) 10K type strain sequencing project: providing services to taxonomists for standard genome sequencing and annotation.</title>
        <authorList>
            <consortium name="The Broad Institute Genomics Platform"/>
            <consortium name="The Broad Institute Genome Sequencing Center for Infectious Disease"/>
            <person name="Wu L."/>
            <person name="Ma J."/>
        </authorList>
    </citation>
    <scope>NUCLEOTIDE SEQUENCE [LARGE SCALE GENOMIC DNA]</scope>
    <source>
        <strain evidence="9">JCM 16981</strain>
    </source>
</reference>
<organism evidence="8 9">
    <name type="scientific">Salinicoccus jeotgali</name>
    <dbReference type="NCBI Taxonomy" id="381634"/>
    <lineage>
        <taxon>Bacteria</taxon>
        <taxon>Bacillati</taxon>
        <taxon>Bacillota</taxon>
        <taxon>Bacilli</taxon>
        <taxon>Bacillales</taxon>
        <taxon>Staphylococcaceae</taxon>
        <taxon>Salinicoccus</taxon>
    </lineage>
</organism>
<keyword evidence="6" id="KW-0175">Coiled coil</keyword>
<sequence>MKNKITYLIGLLMVVLVLNACSNESSAAGEANEDDKLKVVTSFTILEDLAREIGGEDVDIHNLVPTGTDPHEYEPLPKDMKKATDADILFYNGLNLEGGGNGWFFKMIDSVNQDLDDVYSLSDRIEPMYITDEETQAEEINPHAFISPKVGIKMAEDMRDAFIEKDPERKENYEKRADEYLKRLKDVEGEYQQKIDDIPKEGRVLVTSERAFQYLASDYGLKEGYIWAIDTEDTGSPNQINSLVSFIEENDVPVLFIESNVDPRPMETVSDQTGVPFSKKPIYSDEIGKPGEEVDTYIKYLNYNINLIHDELSAE</sequence>
<dbReference type="PRINTS" id="PR00691">
    <property type="entry name" value="ADHESINB"/>
</dbReference>
<evidence type="ECO:0000256" key="6">
    <source>
        <dbReference type="SAM" id="Coils"/>
    </source>
</evidence>
<evidence type="ECO:0000256" key="7">
    <source>
        <dbReference type="SAM" id="SignalP"/>
    </source>
</evidence>
<evidence type="ECO:0000256" key="2">
    <source>
        <dbReference type="ARBA" id="ARBA00022448"/>
    </source>
</evidence>
<proteinExistence type="inferred from homology"/>
<keyword evidence="4 7" id="KW-0732">Signal</keyword>
<dbReference type="RefSeq" id="WP_344700714.1">
    <property type="nucleotide sequence ID" value="NZ_BAABCK010000004.1"/>
</dbReference>
<accession>A0ABP7E7E4</accession>
<dbReference type="InterPro" id="IPR006129">
    <property type="entry name" value="AdhesinB"/>
</dbReference>
<feature type="signal peptide" evidence="7">
    <location>
        <begin position="1"/>
        <end position="27"/>
    </location>
</feature>
<dbReference type="Pfam" id="PF01297">
    <property type="entry name" value="ZnuA"/>
    <property type="match status" value="1"/>
</dbReference>
<feature type="chain" id="PRO_5046414713" evidence="7">
    <location>
        <begin position="28"/>
        <end position="315"/>
    </location>
</feature>
<comment type="caution">
    <text evidence="8">The sequence shown here is derived from an EMBL/GenBank/DDBJ whole genome shotgun (WGS) entry which is preliminary data.</text>
</comment>
<name>A0ABP7E7E4_9STAP</name>
<dbReference type="SUPFAM" id="SSF53807">
    <property type="entry name" value="Helical backbone' metal receptor"/>
    <property type="match status" value="1"/>
</dbReference>
<dbReference type="EMBL" id="BAABCK010000004">
    <property type="protein sequence ID" value="GAA3714475.1"/>
    <property type="molecule type" value="Genomic_DNA"/>
</dbReference>
<evidence type="ECO:0000313" key="9">
    <source>
        <dbReference type="Proteomes" id="UP001500920"/>
    </source>
</evidence>
<dbReference type="InterPro" id="IPR006127">
    <property type="entry name" value="ZnuA-like"/>
</dbReference>
<gene>
    <name evidence="8" type="ORF">GCM10022378_01520</name>
</gene>
<dbReference type="PRINTS" id="PR00690">
    <property type="entry name" value="ADHESNFAMILY"/>
</dbReference>
<dbReference type="InterPro" id="IPR050492">
    <property type="entry name" value="Bact_metal-bind_prot9"/>
</dbReference>
<keyword evidence="3" id="KW-0479">Metal-binding</keyword>
<evidence type="ECO:0000256" key="1">
    <source>
        <dbReference type="ARBA" id="ARBA00004196"/>
    </source>
</evidence>
<dbReference type="Proteomes" id="UP001500920">
    <property type="component" value="Unassembled WGS sequence"/>
</dbReference>
<feature type="coiled-coil region" evidence="6">
    <location>
        <begin position="170"/>
        <end position="197"/>
    </location>
</feature>
<evidence type="ECO:0000256" key="4">
    <source>
        <dbReference type="ARBA" id="ARBA00022729"/>
    </source>
</evidence>
<dbReference type="InterPro" id="IPR006128">
    <property type="entry name" value="Lipoprotein_PsaA-like"/>
</dbReference>
<evidence type="ECO:0000256" key="3">
    <source>
        <dbReference type="ARBA" id="ARBA00022723"/>
    </source>
</evidence>
<dbReference type="Gene3D" id="3.40.50.1980">
    <property type="entry name" value="Nitrogenase molybdenum iron protein domain"/>
    <property type="match status" value="2"/>
</dbReference>
<dbReference type="PANTHER" id="PTHR42953:SF1">
    <property type="entry name" value="METAL-BINDING PROTEIN HI_0362-RELATED"/>
    <property type="match status" value="1"/>
</dbReference>
<evidence type="ECO:0000256" key="5">
    <source>
        <dbReference type="RuleBase" id="RU003512"/>
    </source>
</evidence>
<keyword evidence="9" id="KW-1185">Reference proteome</keyword>
<protein>
    <submittedName>
        <fullName evidence="8">Metal ABC transporter substrate-binding protein</fullName>
    </submittedName>
</protein>
<comment type="subcellular location">
    <subcellularLocation>
        <location evidence="1">Cell envelope</location>
    </subcellularLocation>
</comment>
<keyword evidence="2 5" id="KW-0813">Transport</keyword>
<evidence type="ECO:0000313" key="8">
    <source>
        <dbReference type="EMBL" id="GAA3714475.1"/>
    </source>
</evidence>